<evidence type="ECO:0000313" key="1">
    <source>
        <dbReference type="EMBL" id="CAJ0604499.1"/>
    </source>
</evidence>
<comment type="caution">
    <text evidence="1">The sequence shown here is derived from an EMBL/GenBank/DDBJ whole genome shotgun (WGS) entry which is preliminary data.</text>
</comment>
<dbReference type="AlphaFoldDB" id="A0AA36H6E4"/>
<dbReference type="Pfam" id="PF04870">
    <property type="entry name" value="Moulting_cycle"/>
    <property type="match status" value="1"/>
</dbReference>
<keyword evidence="2" id="KW-1185">Reference proteome</keyword>
<evidence type="ECO:0000313" key="2">
    <source>
        <dbReference type="Proteomes" id="UP001176961"/>
    </source>
</evidence>
<accession>A0AA36H6E4</accession>
<dbReference type="Proteomes" id="UP001176961">
    <property type="component" value="Unassembled WGS sequence"/>
</dbReference>
<proteinExistence type="predicted"/>
<dbReference type="InterPro" id="IPR006954">
    <property type="entry name" value="Mlt-10-like"/>
</dbReference>
<dbReference type="PANTHER" id="PTHR21523">
    <property type="match status" value="1"/>
</dbReference>
<dbReference type="EMBL" id="CATQJL010000305">
    <property type="protein sequence ID" value="CAJ0604499.1"/>
    <property type="molecule type" value="Genomic_DNA"/>
</dbReference>
<dbReference type="PANTHER" id="PTHR21523:SF46">
    <property type="entry name" value="MLT-TEN (MLT-10) RELATED"/>
    <property type="match status" value="1"/>
</dbReference>
<sequence length="379" mass="41827">MGDWPEKVGDSHGVAKAGPKHSNLNTKFLSPRLLSLLPDKYGNSRKLLSPDLFPFYEHNSDDSILPLPTILKFAGLDRSDSNAVLELLLEVTGANDIIEKALNRIDALRALRLDKSINNITMAINAAFKRLEKSLRPEQKRFLSKRHFAFLEKEQLENIFAKEGLFNVTLADLPFDIDEYAKMNAEEREESLRNTIRLIANDSKMFHRRYKRDVQVLQHTTLAPFMFAPSILTLAVLGPITLSPYIFSPSILSPSVLSPITLSPSVFSPSILSPMVLDPTVLSPQVGNPMVLSPYILSPVVLSPSVMIAQVLTPYVLSPNVLNPYVMSPLILSPYVLSPDILSPTLLSGSILSPSVLSPAVLSNATLAVDFLSPTFLSR</sequence>
<gene>
    <name evidence="1" type="ORF">CYNAS_LOCUS16482</name>
</gene>
<dbReference type="SUPFAM" id="SSF141571">
    <property type="entry name" value="Pentapeptide repeat-like"/>
    <property type="match status" value="1"/>
</dbReference>
<protein>
    <submittedName>
        <fullName evidence="1">Uncharacterized protein</fullName>
    </submittedName>
</protein>
<reference evidence="1" key="1">
    <citation type="submission" date="2023-07" db="EMBL/GenBank/DDBJ databases">
        <authorList>
            <consortium name="CYATHOMIX"/>
        </authorList>
    </citation>
    <scope>NUCLEOTIDE SEQUENCE</scope>
    <source>
        <strain evidence="1">N/A</strain>
    </source>
</reference>
<organism evidence="1 2">
    <name type="scientific">Cylicocyclus nassatus</name>
    <name type="common">Nematode worm</name>
    <dbReference type="NCBI Taxonomy" id="53992"/>
    <lineage>
        <taxon>Eukaryota</taxon>
        <taxon>Metazoa</taxon>
        <taxon>Ecdysozoa</taxon>
        <taxon>Nematoda</taxon>
        <taxon>Chromadorea</taxon>
        <taxon>Rhabditida</taxon>
        <taxon>Rhabditina</taxon>
        <taxon>Rhabditomorpha</taxon>
        <taxon>Strongyloidea</taxon>
        <taxon>Strongylidae</taxon>
        <taxon>Cylicocyclus</taxon>
    </lineage>
</organism>
<name>A0AA36H6E4_CYLNA</name>